<evidence type="ECO:0000256" key="7">
    <source>
        <dbReference type="ARBA" id="ARBA00023125"/>
    </source>
</evidence>
<dbReference type="GO" id="GO:0005737">
    <property type="term" value="C:cytoplasm"/>
    <property type="evidence" value="ECO:0007669"/>
    <property type="project" value="UniProtKB-SubCell"/>
</dbReference>
<dbReference type="GO" id="GO:0003700">
    <property type="term" value="F:DNA-binding transcription factor activity"/>
    <property type="evidence" value="ECO:0007669"/>
    <property type="project" value="UniProtKB-UniRule"/>
</dbReference>
<evidence type="ECO:0000256" key="11">
    <source>
        <dbReference type="PROSITE-ProRule" id="PRU00335"/>
    </source>
</evidence>
<dbReference type="AlphaFoldDB" id="A0A1N6MSD4"/>
<dbReference type="InterPro" id="IPR054129">
    <property type="entry name" value="DesT_TetR_C"/>
</dbReference>
<comment type="function">
    <text evidence="10">Represses the transcription of fabB, involved in unsaturated fatty acid (UFA) biosynthesis. By controlling UFA production, FabR directly influences the physical properties of the membrane bilayer.</text>
</comment>
<sequence>MNNVTGVRAKQKEKTRRSLIEAAFSQLSAERSFTSLSLREVAREAGIAPTSFYRHFRDVDELGLTMVDESGLMLRQLMRQARQRIAKGGSIIRTSVSTFMEFIGNNPNAFRLLLRERSGTSAEFRAAVAREIQHFIAELADYLEQASHMPRHFTEIQAEAMVTIVFSAGAEALDIDEEKRRRLEERLVLQLRMISKGAFYWYRREQEKTANLKNTVLKTAVSKTSVPKTP</sequence>
<keyword evidence="5 10" id="KW-0805">Transcription regulation</keyword>
<dbReference type="Pfam" id="PF21943">
    <property type="entry name" value="TetR_C_46"/>
    <property type="match status" value="1"/>
</dbReference>
<evidence type="ECO:0000256" key="5">
    <source>
        <dbReference type="ARBA" id="ARBA00023015"/>
    </source>
</evidence>
<dbReference type="Gene3D" id="1.10.357.10">
    <property type="entry name" value="Tetracycline Repressor, domain 2"/>
    <property type="match status" value="1"/>
</dbReference>
<dbReference type="FunFam" id="1.10.357.10:FF:000001">
    <property type="entry name" value="HTH-type transcriptional repressor FabR"/>
    <property type="match status" value="1"/>
</dbReference>
<organism evidence="14 15">
    <name type="scientific">Xenorhabdus innexi</name>
    <dbReference type="NCBI Taxonomy" id="290109"/>
    <lineage>
        <taxon>Bacteria</taxon>
        <taxon>Pseudomonadati</taxon>
        <taxon>Pseudomonadota</taxon>
        <taxon>Gammaproteobacteria</taxon>
        <taxon>Enterobacterales</taxon>
        <taxon>Morganellaceae</taxon>
        <taxon>Xenorhabdus</taxon>
    </lineage>
</organism>
<feature type="DNA-binding region" description="H-T-H motif" evidence="11">
    <location>
        <begin position="37"/>
        <end position="56"/>
    </location>
</feature>
<keyword evidence="8 10" id="KW-0275">Fatty acid biosynthesis</keyword>
<evidence type="ECO:0000313" key="15">
    <source>
        <dbReference type="Proteomes" id="UP000196435"/>
    </source>
</evidence>
<dbReference type="SUPFAM" id="SSF46689">
    <property type="entry name" value="Homeodomain-like"/>
    <property type="match status" value="1"/>
</dbReference>
<proteinExistence type="inferred from homology"/>
<evidence type="ECO:0000256" key="10">
    <source>
        <dbReference type="HAMAP-Rule" id="MF_01190"/>
    </source>
</evidence>
<evidence type="ECO:0000313" key="14">
    <source>
        <dbReference type="EMBL" id="SIP71649.1"/>
    </source>
</evidence>
<dbReference type="GO" id="GO:0045717">
    <property type="term" value="P:negative regulation of fatty acid biosynthetic process"/>
    <property type="evidence" value="ECO:0007669"/>
    <property type="project" value="UniProtKB-UniRule"/>
</dbReference>
<dbReference type="RefSeq" id="WP_228858013.1">
    <property type="nucleotide sequence ID" value="NZ_CAWNQC010000112.1"/>
</dbReference>
<reference evidence="13 16" key="3">
    <citation type="journal article" date="2017" name="Nat. Microbiol.">
        <title>Natural product diversity associated with the nematode symbionts Photorhabdus and Xenorhabdus.</title>
        <authorList>
            <person name="Tobias N.J."/>
            <person name="Wolff H."/>
            <person name="Djahanschiri B."/>
            <person name="Grundmann F."/>
            <person name="Kronenwerth M."/>
            <person name="Shi Y.M."/>
            <person name="Simonyi S."/>
            <person name="Grun P."/>
            <person name="Shapiro-Ilan D."/>
            <person name="Pidot S.J."/>
            <person name="Stinear T.P."/>
            <person name="Ebersberger I."/>
            <person name="Bode H.B."/>
        </authorList>
    </citation>
    <scope>NUCLEOTIDE SEQUENCE [LARGE SCALE GENOMIC DNA]</scope>
    <source>
        <strain evidence="13 16">DSM 16336</strain>
    </source>
</reference>
<evidence type="ECO:0000256" key="1">
    <source>
        <dbReference type="ARBA" id="ARBA00022490"/>
    </source>
</evidence>
<feature type="domain" description="HTH tetR-type" evidence="12">
    <location>
        <begin position="14"/>
        <end position="74"/>
    </location>
</feature>
<evidence type="ECO:0000256" key="2">
    <source>
        <dbReference type="ARBA" id="ARBA00022491"/>
    </source>
</evidence>
<dbReference type="InterPro" id="IPR009057">
    <property type="entry name" value="Homeodomain-like_sf"/>
</dbReference>
<dbReference type="PROSITE" id="PS50977">
    <property type="entry name" value="HTH_TETR_2"/>
    <property type="match status" value="1"/>
</dbReference>
<dbReference type="EMBL" id="FTLG01000026">
    <property type="protein sequence ID" value="SIP71649.1"/>
    <property type="molecule type" value="Genomic_DNA"/>
</dbReference>
<dbReference type="InterPro" id="IPR050692">
    <property type="entry name" value="HTH_transcr_repressor_FabR"/>
</dbReference>
<dbReference type="Pfam" id="PF00440">
    <property type="entry name" value="TetR_N"/>
    <property type="match status" value="1"/>
</dbReference>
<comment type="subcellular location">
    <subcellularLocation>
        <location evidence="10">Cytoplasm</location>
    </subcellularLocation>
</comment>
<dbReference type="PANTHER" id="PTHR47752:SF1">
    <property type="entry name" value="HTH-TYPE TRANSCRIPTIONAL REPRESSOR FABR"/>
    <property type="match status" value="1"/>
</dbReference>
<keyword evidence="7 10" id="KW-0238">DNA-binding</keyword>
<evidence type="ECO:0000259" key="12">
    <source>
        <dbReference type="PROSITE" id="PS50977"/>
    </source>
</evidence>
<evidence type="ECO:0000256" key="6">
    <source>
        <dbReference type="ARBA" id="ARBA00023098"/>
    </source>
</evidence>
<dbReference type="HAMAP" id="MF_01190">
    <property type="entry name" value="HTH_type_FabR"/>
    <property type="match status" value="1"/>
</dbReference>
<protein>
    <recommendedName>
        <fullName evidence="10">HTH-type transcriptional repressor FabR</fullName>
    </recommendedName>
</protein>
<dbReference type="InterPro" id="IPR001647">
    <property type="entry name" value="HTH_TetR"/>
</dbReference>
<keyword evidence="4 10" id="KW-0276">Fatty acid metabolism</keyword>
<dbReference type="NCBIfam" id="NF008402">
    <property type="entry name" value="PRK11202.1"/>
    <property type="match status" value="1"/>
</dbReference>
<keyword evidence="1 10" id="KW-0963">Cytoplasm</keyword>
<accession>A0A1N6MSD4</accession>
<keyword evidence="9 10" id="KW-0804">Transcription</keyword>
<evidence type="ECO:0000313" key="13">
    <source>
        <dbReference type="EMBL" id="PHM38637.1"/>
    </source>
</evidence>
<dbReference type="Proteomes" id="UP000196435">
    <property type="component" value="Unassembled WGS sequence"/>
</dbReference>
<evidence type="ECO:0000256" key="3">
    <source>
        <dbReference type="ARBA" id="ARBA00022516"/>
    </source>
</evidence>
<comment type="subunit">
    <text evidence="10">Homodimer.</text>
</comment>
<dbReference type="GO" id="GO:0006633">
    <property type="term" value="P:fatty acid biosynthetic process"/>
    <property type="evidence" value="ECO:0007669"/>
    <property type="project" value="UniProtKB-UniRule"/>
</dbReference>
<reference evidence="15" key="1">
    <citation type="submission" date="2016-12" db="EMBL/GenBank/DDBJ databases">
        <authorList>
            <person name="Gaudriault S."/>
        </authorList>
    </citation>
    <scope>NUCLEOTIDE SEQUENCE [LARGE SCALE GENOMIC DNA]</scope>
    <source>
        <strain evidence="15">HGB1681 (deposited as PTA-6826 in the American Type Culture Collection)</strain>
    </source>
</reference>
<dbReference type="Gene3D" id="1.10.10.60">
    <property type="entry name" value="Homeodomain-like"/>
    <property type="match status" value="1"/>
</dbReference>
<gene>
    <name evidence="10 14" type="primary">fabR</name>
    <name evidence="13" type="ORF">Xinn_00335</name>
    <name evidence="14" type="ORF">XIS1_1210059</name>
</gene>
<keyword evidence="3 10" id="KW-0444">Lipid biosynthesis</keyword>
<reference evidence="14" key="2">
    <citation type="submission" date="2016-12" db="EMBL/GenBank/DDBJ databases">
        <authorList>
            <person name="Song W.-J."/>
            <person name="Kurnit D.M."/>
        </authorList>
    </citation>
    <scope>NUCLEOTIDE SEQUENCE [LARGE SCALE GENOMIC DNA]</scope>
    <source>
        <strain evidence="14">HGB1681</strain>
    </source>
</reference>
<dbReference type="EMBL" id="NIBU01000002">
    <property type="protein sequence ID" value="PHM38637.1"/>
    <property type="molecule type" value="Genomic_DNA"/>
</dbReference>
<name>A0A1N6MSD4_9GAMM</name>
<keyword evidence="16" id="KW-1185">Reference proteome</keyword>
<evidence type="ECO:0000256" key="4">
    <source>
        <dbReference type="ARBA" id="ARBA00022832"/>
    </source>
</evidence>
<evidence type="ECO:0000313" key="16">
    <source>
        <dbReference type="Proteomes" id="UP000224871"/>
    </source>
</evidence>
<dbReference type="PANTHER" id="PTHR47752">
    <property type="entry name" value="HTH-TYPE TRANSCRIPTIONAL REPRESSOR FABR"/>
    <property type="match status" value="1"/>
</dbReference>
<dbReference type="FunFam" id="1.10.10.60:FF:000034">
    <property type="entry name" value="HTH-type transcriptional repressor FabR"/>
    <property type="match status" value="1"/>
</dbReference>
<keyword evidence="6 10" id="KW-0443">Lipid metabolism</keyword>
<evidence type="ECO:0000256" key="8">
    <source>
        <dbReference type="ARBA" id="ARBA00023160"/>
    </source>
</evidence>
<dbReference type="Proteomes" id="UP000224871">
    <property type="component" value="Unassembled WGS sequence"/>
</dbReference>
<dbReference type="InterPro" id="IPR023764">
    <property type="entry name" value="Tscrpt_reg_HTH_FabR"/>
</dbReference>
<keyword evidence="2 10" id="KW-0678">Repressor</keyword>
<dbReference type="GO" id="GO:0003677">
    <property type="term" value="F:DNA binding"/>
    <property type="evidence" value="ECO:0007669"/>
    <property type="project" value="UniProtKB-UniRule"/>
</dbReference>
<evidence type="ECO:0000256" key="9">
    <source>
        <dbReference type="ARBA" id="ARBA00023163"/>
    </source>
</evidence>